<organism evidence="2 3">
    <name type="scientific">Alteromonas halophila</name>
    <dbReference type="NCBI Taxonomy" id="516698"/>
    <lineage>
        <taxon>Bacteria</taxon>
        <taxon>Pseudomonadati</taxon>
        <taxon>Pseudomonadota</taxon>
        <taxon>Gammaproteobacteria</taxon>
        <taxon>Alteromonadales</taxon>
        <taxon>Alteromonadaceae</taxon>
        <taxon>Alteromonas/Salinimonas group</taxon>
        <taxon>Alteromonas</taxon>
    </lineage>
</organism>
<proteinExistence type="predicted"/>
<dbReference type="Proteomes" id="UP000631300">
    <property type="component" value="Unassembled WGS sequence"/>
</dbReference>
<name>A0A918JNT0_9ALTE</name>
<evidence type="ECO:0000313" key="3">
    <source>
        <dbReference type="Proteomes" id="UP000631300"/>
    </source>
</evidence>
<feature type="signal peptide" evidence="1">
    <location>
        <begin position="1"/>
        <end position="22"/>
    </location>
</feature>
<sequence length="67" mass="7064">MKKGIKLALFSAITVLSGSTVASEAEKVSSTSFIDEVCAFAPLVCMVSTHENGGGFEPEKPKSKKED</sequence>
<dbReference type="RefSeq" id="WP_189406910.1">
    <property type="nucleotide sequence ID" value="NZ_BMXP01000006.1"/>
</dbReference>
<dbReference type="EMBL" id="BMXP01000006">
    <property type="protein sequence ID" value="GGW89796.1"/>
    <property type="molecule type" value="Genomic_DNA"/>
</dbReference>
<keyword evidence="1" id="KW-0732">Signal</keyword>
<feature type="chain" id="PRO_5036905201" evidence="1">
    <location>
        <begin position="23"/>
        <end position="67"/>
    </location>
</feature>
<protein>
    <submittedName>
        <fullName evidence="2">Uncharacterized protein</fullName>
    </submittedName>
</protein>
<gene>
    <name evidence="2" type="ORF">GCM10007391_25140</name>
</gene>
<keyword evidence="3" id="KW-1185">Reference proteome</keyword>
<comment type="caution">
    <text evidence="2">The sequence shown here is derived from an EMBL/GenBank/DDBJ whole genome shotgun (WGS) entry which is preliminary data.</text>
</comment>
<dbReference type="AlphaFoldDB" id="A0A918JNT0"/>
<evidence type="ECO:0000313" key="2">
    <source>
        <dbReference type="EMBL" id="GGW89796.1"/>
    </source>
</evidence>
<reference evidence="2" key="2">
    <citation type="submission" date="2020-09" db="EMBL/GenBank/DDBJ databases">
        <authorList>
            <person name="Sun Q."/>
            <person name="Kim S."/>
        </authorList>
    </citation>
    <scope>NUCLEOTIDE SEQUENCE</scope>
    <source>
        <strain evidence="2">KCTC 22164</strain>
    </source>
</reference>
<accession>A0A918JNT0</accession>
<evidence type="ECO:0000256" key="1">
    <source>
        <dbReference type="SAM" id="SignalP"/>
    </source>
</evidence>
<reference evidence="2" key="1">
    <citation type="journal article" date="2014" name="Int. J. Syst. Evol. Microbiol.">
        <title>Complete genome sequence of Corynebacterium casei LMG S-19264T (=DSM 44701T), isolated from a smear-ripened cheese.</title>
        <authorList>
            <consortium name="US DOE Joint Genome Institute (JGI-PGF)"/>
            <person name="Walter F."/>
            <person name="Albersmeier A."/>
            <person name="Kalinowski J."/>
            <person name="Ruckert C."/>
        </authorList>
    </citation>
    <scope>NUCLEOTIDE SEQUENCE</scope>
    <source>
        <strain evidence="2">KCTC 22164</strain>
    </source>
</reference>